<keyword evidence="3" id="KW-1185">Reference proteome</keyword>
<name>A0AAD3TPP3_9TREE</name>
<reference evidence="2" key="2">
    <citation type="submission" date="2023-06" db="EMBL/GenBank/DDBJ databases">
        <authorList>
            <person name="Kobayashi Y."/>
            <person name="Kayamori A."/>
            <person name="Aoki K."/>
            <person name="Shiwa Y."/>
            <person name="Fujita N."/>
            <person name="Sugita T."/>
            <person name="Iwasaki W."/>
            <person name="Tanaka N."/>
            <person name="Takashima M."/>
        </authorList>
    </citation>
    <scope>NUCLEOTIDE SEQUENCE</scope>
    <source>
        <strain evidence="2">HIS016</strain>
    </source>
</reference>
<feature type="region of interest" description="Disordered" evidence="1">
    <location>
        <begin position="381"/>
        <end position="407"/>
    </location>
</feature>
<organism evidence="2 3">
    <name type="scientific">Cutaneotrichosporon spelunceum</name>
    <dbReference type="NCBI Taxonomy" id="1672016"/>
    <lineage>
        <taxon>Eukaryota</taxon>
        <taxon>Fungi</taxon>
        <taxon>Dikarya</taxon>
        <taxon>Basidiomycota</taxon>
        <taxon>Agaricomycotina</taxon>
        <taxon>Tremellomycetes</taxon>
        <taxon>Trichosporonales</taxon>
        <taxon>Trichosporonaceae</taxon>
        <taxon>Cutaneotrichosporon</taxon>
    </lineage>
</organism>
<feature type="compositionally biased region" description="Acidic residues" evidence="1">
    <location>
        <begin position="391"/>
        <end position="401"/>
    </location>
</feature>
<dbReference type="AlphaFoldDB" id="A0AAD3TPP3"/>
<protein>
    <submittedName>
        <fullName evidence="2">Uncharacterized protein</fullName>
    </submittedName>
</protein>
<evidence type="ECO:0000313" key="3">
    <source>
        <dbReference type="Proteomes" id="UP001222932"/>
    </source>
</evidence>
<comment type="caution">
    <text evidence="2">The sequence shown here is derived from an EMBL/GenBank/DDBJ whole genome shotgun (WGS) entry which is preliminary data.</text>
</comment>
<feature type="region of interest" description="Disordered" evidence="1">
    <location>
        <begin position="1"/>
        <end position="34"/>
    </location>
</feature>
<dbReference type="EMBL" id="BTCM01000001">
    <property type="protein sequence ID" value="GMK54393.1"/>
    <property type="molecule type" value="Genomic_DNA"/>
</dbReference>
<feature type="compositionally biased region" description="Low complexity" evidence="1">
    <location>
        <begin position="147"/>
        <end position="161"/>
    </location>
</feature>
<gene>
    <name evidence="2" type="ORF">CspeluHIS016_0109790</name>
</gene>
<evidence type="ECO:0000256" key="1">
    <source>
        <dbReference type="SAM" id="MobiDB-lite"/>
    </source>
</evidence>
<dbReference type="Proteomes" id="UP001222932">
    <property type="component" value="Unassembled WGS sequence"/>
</dbReference>
<accession>A0AAD3TPP3</accession>
<feature type="region of interest" description="Disordered" evidence="1">
    <location>
        <begin position="126"/>
        <end position="161"/>
    </location>
</feature>
<proteinExistence type="predicted"/>
<evidence type="ECO:0000313" key="2">
    <source>
        <dbReference type="EMBL" id="GMK54393.1"/>
    </source>
</evidence>
<feature type="compositionally biased region" description="Low complexity" evidence="1">
    <location>
        <begin position="1"/>
        <end position="25"/>
    </location>
</feature>
<reference evidence="2" key="1">
    <citation type="journal article" date="2023" name="BMC Genomics">
        <title>Chromosome-level genome assemblies of Cutaneotrichosporon spp. (Trichosporonales, Basidiomycota) reveal imbalanced evolution between nucleotide sequences and chromosome synteny.</title>
        <authorList>
            <person name="Kobayashi Y."/>
            <person name="Kayamori A."/>
            <person name="Aoki K."/>
            <person name="Shiwa Y."/>
            <person name="Matsutani M."/>
            <person name="Fujita N."/>
            <person name="Sugita T."/>
            <person name="Iwasaki W."/>
            <person name="Tanaka N."/>
            <person name="Takashima M."/>
        </authorList>
    </citation>
    <scope>NUCLEOTIDE SEQUENCE</scope>
    <source>
        <strain evidence="2">HIS016</strain>
    </source>
</reference>
<sequence>MSGSLTRTPSPTPSSSFTPSATASPDPGSMCRTPPYPCALVASVPMSRSYASMGSARPPSIAPITPPPLPPSMARPGPTSCAMERAPSSYGVDGNPYADRVPAQYTVPVAPLTALSAKLGQTNLGAQWRTLERPRASPLTRGRRACSSPTPAGVSSSASSPSTYAAYASTSAILCASHSTSGSKGPVMSALSDSFMVSFNDEFGPGPPEAKPNYTRHLTLHQELDMGLAQSQASRAAYFLPPPSAELTHDHPYPASRASAVASALPLPREIVHRILDEAEVWAVCRTTVRHALLVQAGGGEPHGVRGITWRTGQEAAAAGLVDGPGEVWYLVSAPVGCGRSDGRDEREREDWEPADGTSVLGRERAMACDWRRDELYRLAGEGGGGRAEQEEQEEQDEQESQTDGHGQWRLRRVVLETLSRDQGWTVHDDHYGTYTSSYSWFELGLLRAGREVGRRHLVQFNVVAGQYLKIHRVELDGTHPLVRHAREGDRVVLWVRAMEPGWQNAVKRAALTLYAAPFAPH</sequence>